<evidence type="ECO:0000313" key="4">
    <source>
        <dbReference type="EMBL" id="OAY73449.1"/>
    </source>
</evidence>
<evidence type="ECO:0000313" key="5">
    <source>
        <dbReference type="Proteomes" id="UP000092600"/>
    </source>
</evidence>
<dbReference type="CDD" id="cd09487">
    <property type="entry name" value="SAM_superfamily"/>
    <property type="match status" value="1"/>
</dbReference>
<dbReference type="InterPro" id="IPR001660">
    <property type="entry name" value="SAM"/>
</dbReference>
<feature type="compositionally biased region" description="Basic residues" evidence="2">
    <location>
        <begin position="67"/>
        <end position="78"/>
    </location>
</feature>
<gene>
    <name evidence="4" type="ORF">ACMD2_10982</name>
</gene>
<evidence type="ECO:0000256" key="2">
    <source>
        <dbReference type="SAM" id="MobiDB-lite"/>
    </source>
</evidence>
<comment type="caution">
    <text evidence="4">The sequence shown here is derived from an EMBL/GenBank/DDBJ whole genome shotgun (WGS) entry which is preliminary data.</text>
</comment>
<sequence>MAELHPPDTAANGGAAAETVAPATTSKRQRRPSVRLGEIGDQPAAISSEPSFRRHPKLWNPDEPIIPRHKPPRPHHPSKPSSRTRALTTLAPPGDDDDRLDLPSQPPPDDHDENLDPDGEIRHGARGPKPWRSVGGGGARRVRSGWTAPRADEAAASAEEGPDEERYGVEGDDDSPIDRRLSAARVRVLESRDAGPAAEGDSPYEMDGRDWIDRNGWCPSVEDGSVNSWLDGLGLGRYAPLFEIHEVDEEVLPLLTLEDLKDMGINAVGARRKMYSAIQKLRKKKP</sequence>
<proteinExistence type="predicted"/>
<organism evidence="4 5">
    <name type="scientific">Ananas comosus</name>
    <name type="common">Pineapple</name>
    <name type="synonym">Ananas ananas</name>
    <dbReference type="NCBI Taxonomy" id="4615"/>
    <lineage>
        <taxon>Eukaryota</taxon>
        <taxon>Viridiplantae</taxon>
        <taxon>Streptophyta</taxon>
        <taxon>Embryophyta</taxon>
        <taxon>Tracheophyta</taxon>
        <taxon>Spermatophyta</taxon>
        <taxon>Magnoliopsida</taxon>
        <taxon>Liliopsida</taxon>
        <taxon>Poales</taxon>
        <taxon>Bromeliaceae</taxon>
        <taxon>Bromelioideae</taxon>
        <taxon>Ananas</taxon>
    </lineage>
</organism>
<dbReference type="Gene3D" id="1.10.150.50">
    <property type="entry name" value="Transcription Factor, Ets-1"/>
    <property type="match status" value="1"/>
</dbReference>
<dbReference type="AlphaFoldDB" id="A0A199V8P1"/>
<reference evidence="4 5" key="1">
    <citation type="journal article" date="2016" name="DNA Res.">
        <title>The draft genome of MD-2 pineapple using hybrid error correction of long reads.</title>
        <authorList>
            <person name="Redwan R.M."/>
            <person name="Saidin A."/>
            <person name="Kumar S.V."/>
        </authorList>
    </citation>
    <scope>NUCLEOTIDE SEQUENCE [LARGE SCALE GENOMIC DNA]</scope>
    <source>
        <strain evidence="5">cv. MD2</strain>
        <tissue evidence="4">Leaf</tissue>
    </source>
</reference>
<dbReference type="EMBL" id="LSRQ01002699">
    <property type="protein sequence ID" value="OAY73449.1"/>
    <property type="molecule type" value="Genomic_DNA"/>
</dbReference>
<feature type="domain" description="SAM" evidence="3">
    <location>
        <begin position="221"/>
        <end position="284"/>
    </location>
</feature>
<name>A0A199V8P1_ANACO</name>
<dbReference type="Pfam" id="PF07647">
    <property type="entry name" value="SAM_2"/>
    <property type="match status" value="1"/>
</dbReference>
<dbReference type="PANTHER" id="PTHR10627">
    <property type="entry name" value="SCP160"/>
    <property type="match status" value="1"/>
</dbReference>
<dbReference type="SUPFAM" id="SSF47769">
    <property type="entry name" value="SAM/Pointed domain"/>
    <property type="match status" value="1"/>
</dbReference>
<feature type="compositionally biased region" description="Low complexity" evidence="2">
    <location>
        <begin position="9"/>
        <end position="25"/>
    </location>
</feature>
<keyword evidence="1" id="KW-0677">Repeat</keyword>
<feature type="compositionally biased region" description="Low complexity" evidence="2">
    <location>
        <begin position="144"/>
        <end position="159"/>
    </location>
</feature>
<dbReference type="InterPro" id="IPR013761">
    <property type="entry name" value="SAM/pointed_sf"/>
</dbReference>
<dbReference type="SMART" id="SM00454">
    <property type="entry name" value="SAM"/>
    <property type="match status" value="1"/>
</dbReference>
<evidence type="ECO:0000259" key="3">
    <source>
        <dbReference type="PROSITE" id="PS50105"/>
    </source>
</evidence>
<dbReference type="Proteomes" id="UP000092600">
    <property type="component" value="Unassembled WGS sequence"/>
</dbReference>
<dbReference type="PANTHER" id="PTHR10627:SF69">
    <property type="entry name" value="PROTEIN BICAUDAL C"/>
    <property type="match status" value="1"/>
</dbReference>
<evidence type="ECO:0000256" key="1">
    <source>
        <dbReference type="ARBA" id="ARBA00022737"/>
    </source>
</evidence>
<accession>A0A199V8P1</accession>
<protein>
    <recommendedName>
        <fullName evidence="3">SAM domain-containing protein</fullName>
    </recommendedName>
</protein>
<dbReference type="PROSITE" id="PS50105">
    <property type="entry name" value="SAM_DOMAIN"/>
    <property type="match status" value="1"/>
</dbReference>
<feature type="region of interest" description="Disordered" evidence="2">
    <location>
        <begin position="1"/>
        <end position="178"/>
    </location>
</feature>